<dbReference type="Proteomes" id="UP000184114">
    <property type="component" value="Unassembled WGS sequence"/>
</dbReference>
<sequence>MLSVDFQSRLDRWRNEQSFEEIELDKIDIVYKIHKDANGIGLYGKLGKRKSNKQSGIVVMKKSNGRYTLLFGMSDLIVLKLLNYKKANLIVTDLNRNEVEKELIFY</sequence>
<dbReference type="AlphaFoldDB" id="A0A1M4ZWA5"/>
<name>A0A1M4ZWA5_9FIRM</name>
<reference evidence="2" key="1">
    <citation type="submission" date="2016-11" db="EMBL/GenBank/DDBJ databases">
        <authorList>
            <person name="Varghese N."/>
            <person name="Submissions S."/>
        </authorList>
    </citation>
    <scope>NUCLEOTIDE SEQUENCE [LARGE SCALE GENOMIC DNA]</scope>
    <source>
        <strain evidence="2">DSM 18095</strain>
    </source>
</reference>
<evidence type="ECO:0000313" key="2">
    <source>
        <dbReference type="Proteomes" id="UP000184114"/>
    </source>
</evidence>
<dbReference type="EMBL" id="FQTY01000035">
    <property type="protein sequence ID" value="SHF22255.1"/>
    <property type="molecule type" value="Genomic_DNA"/>
</dbReference>
<evidence type="ECO:0000313" key="1">
    <source>
        <dbReference type="EMBL" id="SHF22255.1"/>
    </source>
</evidence>
<organism evidence="1 2">
    <name type="scientific">Tissierella praeacuta DSM 18095</name>
    <dbReference type="NCBI Taxonomy" id="1123404"/>
    <lineage>
        <taxon>Bacteria</taxon>
        <taxon>Bacillati</taxon>
        <taxon>Bacillota</taxon>
        <taxon>Tissierellia</taxon>
        <taxon>Tissierellales</taxon>
        <taxon>Tissierellaceae</taxon>
        <taxon>Tissierella</taxon>
    </lineage>
</organism>
<dbReference type="RefSeq" id="WP_072978143.1">
    <property type="nucleotide sequence ID" value="NZ_FQTY01000035.1"/>
</dbReference>
<keyword evidence="2" id="KW-1185">Reference proteome</keyword>
<dbReference type="GeneID" id="90996651"/>
<gene>
    <name evidence="1" type="ORF">SAMN02745784_03219</name>
</gene>
<proteinExistence type="predicted"/>
<accession>A0A1M4ZWA5</accession>
<protein>
    <submittedName>
        <fullName evidence="1">Uncharacterized protein</fullName>
    </submittedName>
</protein>